<reference evidence="2" key="1">
    <citation type="journal article" date="2014" name="Int. J. Syst. Evol. Microbiol.">
        <title>Complete genome sequence of Corynebacterium casei LMG S-19264T (=DSM 44701T), isolated from a smear-ripened cheese.</title>
        <authorList>
            <consortium name="US DOE Joint Genome Institute (JGI-PGF)"/>
            <person name="Walter F."/>
            <person name="Albersmeier A."/>
            <person name="Kalinowski J."/>
            <person name="Ruckert C."/>
        </authorList>
    </citation>
    <scope>NUCLEOTIDE SEQUENCE</scope>
    <source>
        <strain evidence="2">KCTC 42731</strain>
    </source>
</reference>
<dbReference type="RefSeq" id="WP_189774333.1">
    <property type="nucleotide sequence ID" value="NZ_BNCK01000012.1"/>
</dbReference>
<protein>
    <submittedName>
        <fullName evidence="2">Membrane protein</fullName>
    </submittedName>
</protein>
<feature type="transmembrane region" description="Helical" evidence="1">
    <location>
        <begin position="48"/>
        <end position="71"/>
    </location>
</feature>
<accession>A0A919BR79</accession>
<evidence type="ECO:0000256" key="1">
    <source>
        <dbReference type="SAM" id="Phobius"/>
    </source>
</evidence>
<sequence>MSALLIEMGSWFRPYQYQTALAIVATLLVVFGNDINGAIKHLIRKQHFIVRTLAFVFICAFGYGLLTVWLTSVLAKYLAMVPTVYIVPLVVGIFFCLGAYAQKQRHI</sequence>
<dbReference type="EMBL" id="BNCK01000012">
    <property type="protein sequence ID" value="GHG06149.1"/>
    <property type="molecule type" value="Genomic_DNA"/>
</dbReference>
<dbReference type="Proteomes" id="UP000623842">
    <property type="component" value="Unassembled WGS sequence"/>
</dbReference>
<feature type="transmembrane region" description="Helical" evidence="1">
    <location>
        <begin position="15"/>
        <end position="36"/>
    </location>
</feature>
<gene>
    <name evidence="2" type="ORF">GCM10017161_39720</name>
</gene>
<evidence type="ECO:0000313" key="3">
    <source>
        <dbReference type="Proteomes" id="UP000623842"/>
    </source>
</evidence>
<comment type="caution">
    <text evidence="2">The sequence shown here is derived from an EMBL/GenBank/DDBJ whole genome shotgun (WGS) entry which is preliminary data.</text>
</comment>
<feature type="transmembrane region" description="Helical" evidence="1">
    <location>
        <begin position="77"/>
        <end position="101"/>
    </location>
</feature>
<keyword evidence="1" id="KW-1133">Transmembrane helix</keyword>
<keyword evidence="3" id="KW-1185">Reference proteome</keyword>
<dbReference type="AlphaFoldDB" id="A0A919BR79"/>
<proteinExistence type="predicted"/>
<name>A0A919BR79_9GAMM</name>
<reference evidence="2" key="2">
    <citation type="submission" date="2020-09" db="EMBL/GenBank/DDBJ databases">
        <authorList>
            <person name="Sun Q."/>
            <person name="Kim S."/>
        </authorList>
    </citation>
    <scope>NUCLEOTIDE SEQUENCE</scope>
    <source>
        <strain evidence="2">KCTC 42731</strain>
    </source>
</reference>
<organism evidence="2 3">
    <name type="scientific">Thalassotalea marina</name>
    <dbReference type="NCBI Taxonomy" id="1673741"/>
    <lineage>
        <taxon>Bacteria</taxon>
        <taxon>Pseudomonadati</taxon>
        <taxon>Pseudomonadota</taxon>
        <taxon>Gammaproteobacteria</taxon>
        <taxon>Alteromonadales</taxon>
        <taxon>Colwelliaceae</taxon>
        <taxon>Thalassotalea</taxon>
    </lineage>
</organism>
<evidence type="ECO:0000313" key="2">
    <source>
        <dbReference type="EMBL" id="GHG06149.1"/>
    </source>
</evidence>
<keyword evidence="1" id="KW-0812">Transmembrane</keyword>
<dbReference type="InterPro" id="IPR021813">
    <property type="entry name" value="DUF3392"/>
</dbReference>
<dbReference type="Pfam" id="PF11872">
    <property type="entry name" value="DUF3392"/>
    <property type="match status" value="1"/>
</dbReference>
<keyword evidence="1" id="KW-0472">Membrane</keyword>